<evidence type="ECO:0000313" key="2">
    <source>
        <dbReference type="EMBL" id="VFS64829.1"/>
    </source>
</evidence>
<dbReference type="Proteomes" id="UP000345637">
    <property type="component" value="Unassembled WGS sequence"/>
</dbReference>
<evidence type="ECO:0000256" key="1">
    <source>
        <dbReference type="SAM" id="Phobius"/>
    </source>
</evidence>
<proteinExistence type="predicted"/>
<keyword evidence="1" id="KW-0812">Transmembrane</keyword>
<accession>A0A485B7X1</accession>
<name>A0A485B7X1_RAOPL</name>
<sequence>MITYSFIFIIEFMLLWLMSGFWLMIHYTNKVRRFILLEQQKAIHCVQGNFAPTGIYAIYQELAERDARRPRR</sequence>
<evidence type="ECO:0000313" key="3">
    <source>
        <dbReference type="Proteomes" id="UP000345637"/>
    </source>
</evidence>
<keyword evidence="1" id="KW-1133">Transmembrane helix</keyword>
<dbReference type="AlphaFoldDB" id="A0A485B7X1"/>
<keyword evidence="1" id="KW-0472">Membrane</keyword>
<feature type="transmembrane region" description="Helical" evidence="1">
    <location>
        <begin position="6"/>
        <end position="25"/>
    </location>
</feature>
<dbReference type="EMBL" id="CAADJE010000022">
    <property type="protein sequence ID" value="VFS64829.1"/>
    <property type="molecule type" value="Genomic_DNA"/>
</dbReference>
<reference evidence="2 3" key="1">
    <citation type="submission" date="2019-03" db="EMBL/GenBank/DDBJ databases">
        <authorList>
            <consortium name="Pathogen Informatics"/>
        </authorList>
    </citation>
    <scope>NUCLEOTIDE SEQUENCE [LARGE SCALE GENOMIC DNA]</scope>
    <source>
        <strain evidence="2 3">NCTC12998</strain>
    </source>
</reference>
<gene>
    <name evidence="2" type="ORF">NCTC12998_02723</name>
</gene>
<protein>
    <submittedName>
        <fullName evidence="2">Uncharacterized protein</fullName>
    </submittedName>
</protein>
<organism evidence="2 3">
    <name type="scientific">Raoultella planticola</name>
    <name type="common">Klebsiella planticola</name>
    <dbReference type="NCBI Taxonomy" id="575"/>
    <lineage>
        <taxon>Bacteria</taxon>
        <taxon>Pseudomonadati</taxon>
        <taxon>Pseudomonadota</taxon>
        <taxon>Gammaproteobacteria</taxon>
        <taxon>Enterobacterales</taxon>
        <taxon>Enterobacteriaceae</taxon>
        <taxon>Klebsiella/Raoultella group</taxon>
        <taxon>Raoultella</taxon>
    </lineage>
</organism>